<dbReference type="STRING" id="649638.Trad_0056"/>
<dbReference type="KEGG" id="tra:Trad_0056"/>
<organism evidence="1 2">
    <name type="scientific">Truepera radiovictrix (strain DSM 17093 / CIP 108686 / LMG 22925 / RQ-24)</name>
    <dbReference type="NCBI Taxonomy" id="649638"/>
    <lineage>
        <taxon>Bacteria</taxon>
        <taxon>Thermotogati</taxon>
        <taxon>Deinococcota</taxon>
        <taxon>Deinococci</taxon>
        <taxon>Trueperales</taxon>
        <taxon>Trueperaceae</taxon>
        <taxon>Truepera</taxon>
    </lineage>
</organism>
<keyword evidence="2" id="KW-1185">Reference proteome</keyword>
<accession>D7CX75</accession>
<dbReference type="AlphaFoldDB" id="D7CX75"/>
<protein>
    <submittedName>
        <fullName evidence="1">Uncharacterized protein</fullName>
    </submittedName>
</protein>
<reference evidence="1 2" key="2">
    <citation type="journal article" date="2011" name="Stand. Genomic Sci.">
        <title>Complete genome sequence of Truepera radiovictrix type strain (RQ-24).</title>
        <authorList>
            <person name="Ivanova N."/>
            <person name="Rohde C."/>
            <person name="Munk C."/>
            <person name="Nolan M."/>
            <person name="Lucas S."/>
            <person name="Del Rio T.G."/>
            <person name="Tice H."/>
            <person name="Deshpande S."/>
            <person name="Cheng J.F."/>
            <person name="Tapia R."/>
            <person name="Han C."/>
            <person name="Goodwin L."/>
            <person name="Pitluck S."/>
            <person name="Liolios K."/>
            <person name="Mavromatis K."/>
            <person name="Mikhailova N."/>
            <person name="Pati A."/>
            <person name="Chen A."/>
            <person name="Palaniappan K."/>
            <person name="Land M."/>
            <person name="Hauser L."/>
            <person name="Chang Y.J."/>
            <person name="Jeffries C.D."/>
            <person name="Brambilla E."/>
            <person name="Rohde M."/>
            <person name="Goker M."/>
            <person name="Tindall B.J."/>
            <person name="Woyke T."/>
            <person name="Bristow J."/>
            <person name="Eisen J.A."/>
            <person name="Markowitz V."/>
            <person name="Hugenholtz P."/>
            <person name="Kyrpides N.C."/>
            <person name="Klenk H.P."/>
            <person name="Lapidus A."/>
        </authorList>
    </citation>
    <scope>NUCLEOTIDE SEQUENCE [LARGE SCALE GENOMIC DNA]</scope>
    <source>
        <strain evidence="2">DSM 17093 / CIP 108686 / LMG 22925 / RQ-24</strain>
    </source>
</reference>
<evidence type="ECO:0000313" key="1">
    <source>
        <dbReference type="EMBL" id="ADI13199.1"/>
    </source>
</evidence>
<name>D7CX75_TRURR</name>
<dbReference type="Proteomes" id="UP000000379">
    <property type="component" value="Chromosome"/>
</dbReference>
<reference evidence="2" key="1">
    <citation type="submission" date="2010-05" db="EMBL/GenBank/DDBJ databases">
        <title>The complete genome of Truepera radiovictris DSM 17093.</title>
        <authorList>
            <consortium name="US DOE Joint Genome Institute (JGI-PGF)"/>
            <person name="Lucas S."/>
            <person name="Copeland A."/>
            <person name="Lapidus A."/>
            <person name="Glavina del Rio T."/>
            <person name="Dalin E."/>
            <person name="Tice H."/>
            <person name="Bruce D."/>
            <person name="Goodwin L."/>
            <person name="Pitluck S."/>
            <person name="Kyrpides N."/>
            <person name="Mavromatis K."/>
            <person name="Ovchinnikova G."/>
            <person name="Munk A.C."/>
            <person name="Detter J.C."/>
            <person name="Han C."/>
            <person name="Tapia R."/>
            <person name="Land M."/>
            <person name="Hauser L."/>
            <person name="Markowitz V."/>
            <person name="Cheng J.-F."/>
            <person name="Hugenholtz P."/>
            <person name="Woyke T."/>
            <person name="Wu D."/>
            <person name="Tindall B."/>
            <person name="Pomrenke H.G."/>
            <person name="Brambilla E."/>
            <person name="Klenk H.-P."/>
            <person name="Eisen J.A."/>
        </authorList>
    </citation>
    <scope>NUCLEOTIDE SEQUENCE [LARGE SCALE GENOMIC DNA]</scope>
    <source>
        <strain evidence="2">DSM 17093 / CIP 108686 / LMG 22925 / RQ-24</strain>
    </source>
</reference>
<evidence type="ECO:0000313" key="2">
    <source>
        <dbReference type="Proteomes" id="UP000000379"/>
    </source>
</evidence>
<dbReference type="HOGENOM" id="CLU_1261001_0_0_0"/>
<dbReference type="EMBL" id="CP002049">
    <property type="protein sequence ID" value="ADI13199.1"/>
    <property type="molecule type" value="Genomic_DNA"/>
</dbReference>
<sequence>MTLTAAQTLRRSALITLYLLALSLLPWAAAQLTVRYDGGPTGGFEAFIVLQEAIAFELDGEAAGLYVVARRGDEVLLDTSVALEPVVSGRVAVGMITVPIFGMCEGGPTLFIQVQTTKVEGSGSRSLTGCLETSGGYLERTVASGPGTFVATAPLDRWIALQALLTPEAYTDTVLGEDAVTFFAFFGREDPARLGAPYPPLPDVRTFDELQALALFPAP</sequence>
<proteinExistence type="predicted"/>
<gene>
    <name evidence="1" type="ordered locus">Trad_0056</name>
</gene>